<proteinExistence type="predicted"/>
<evidence type="ECO:0000313" key="2">
    <source>
        <dbReference type="EMBL" id="PZQ55268.1"/>
    </source>
</evidence>
<feature type="region of interest" description="Disordered" evidence="1">
    <location>
        <begin position="49"/>
        <end position="96"/>
    </location>
</feature>
<dbReference type="Proteomes" id="UP000249082">
    <property type="component" value="Unassembled WGS sequence"/>
</dbReference>
<comment type="caution">
    <text evidence="2">The sequence shown here is derived from an EMBL/GenBank/DDBJ whole genome shotgun (WGS) entry which is preliminary data.</text>
</comment>
<dbReference type="EMBL" id="QFPX01000006">
    <property type="protein sequence ID" value="PZQ55268.1"/>
    <property type="molecule type" value="Genomic_DNA"/>
</dbReference>
<dbReference type="AlphaFoldDB" id="A0A2W5NS70"/>
<evidence type="ECO:0000313" key="3">
    <source>
        <dbReference type="Proteomes" id="UP000249082"/>
    </source>
</evidence>
<gene>
    <name evidence="2" type="ORF">DI555_07915</name>
</gene>
<feature type="compositionally biased region" description="Basic and acidic residues" evidence="1">
    <location>
        <begin position="49"/>
        <end position="68"/>
    </location>
</feature>
<protein>
    <submittedName>
        <fullName evidence="2">Uncharacterized protein</fullName>
    </submittedName>
</protein>
<feature type="compositionally biased region" description="Low complexity" evidence="1">
    <location>
        <begin position="73"/>
        <end position="87"/>
    </location>
</feature>
<reference evidence="2 3" key="1">
    <citation type="submission" date="2017-08" db="EMBL/GenBank/DDBJ databases">
        <title>Infants hospitalized years apart are colonized by the same room-sourced microbial strains.</title>
        <authorList>
            <person name="Brooks B."/>
            <person name="Olm M.R."/>
            <person name="Firek B.A."/>
            <person name="Baker R."/>
            <person name="Thomas B.C."/>
            <person name="Morowitz M.J."/>
            <person name="Banfield J.F."/>
        </authorList>
    </citation>
    <scope>NUCLEOTIDE SEQUENCE [LARGE SCALE GENOMIC DNA]</scope>
    <source>
        <strain evidence="2">S2_005_002_R2_33</strain>
    </source>
</reference>
<evidence type="ECO:0000256" key="1">
    <source>
        <dbReference type="SAM" id="MobiDB-lite"/>
    </source>
</evidence>
<organism evidence="2 3">
    <name type="scientific">Novosphingobium pentaromativorans</name>
    <dbReference type="NCBI Taxonomy" id="205844"/>
    <lineage>
        <taxon>Bacteria</taxon>
        <taxon>Pseudomonadati</taxon>
        <taxon>Pseudomonadota</taxon>
        <taxon>Alphaproteobacteria</taxon>
        <taxon>Sphingomonadales</taxon>
        <taxon>Sphingomonadaceae</taxon>
        <taxon>Novosphingobium</taxon>
    </lineage>
</organism>
<sequence>MAVIKVLRDYCGAEGTDVDKNVFADSKHTVTRARAAELKAVGLVEIISDEAHPDESKEDEAVTEKKSAPEPIANKAAPVAKNKAAPKAADKKTDQA</sequence>
<name>A0A2W5NS70_9SPHN</name>
<accession>A0A2W5NS70</accession>